<evidence type="ECO:0000256" key="4">
    <source>
        <dbReference type="ARBA" id="ARBA00023315"/>
    </source>
</evidence>
<evidence type="ECO:0000313" key="10">
    <source>
        <dbReference type="EMBL" id="KAJ6637989.1"/>
    </source>
</evidence>
<dbReference type="InterPro" id="IPR023213">
    <property type="entry name" value="CAT-like_dom_sf"/>
</dbReference>
<evidence type="ECO:0000256" key="5">
    <source>
        <dbReference type="ARBA" id="ARBA00039091"/>
    </source>
</evidence>
<organism evidence="10 11">
    <name type="scientific">Pseudolycoriella hygida</name>
    <dbReference type="NCBI Taxonomy" id="35572"/>
    <lineage>
        <taxon>Eukaryota</taxon>
        <taxon>Metazoa</taxon>
        <taxon>Ecdysozoa</taxon>
        <taxon>Arthropoda</taxon>
        <taxon>Hexapoda</taxon>
        <taxon>Insecta</taxon>
        <taxon>Pterygota</taxon>
        <taxon>Neoptera</taxon>
        <taxon>Endopterygota</taxon>
        <taxon>Diptera</taxon>
        <taxon>Nematocera</taxon>
        <taxon>Sciaroidea</taxon>
        <taxon>Sciaridae</taxon>
        <taxon>Pseudolycoriella</taxon>
    </lineage>
</organism>
<dbReference type="EMBL" id="WJQU01000003">
    <property type="protein sequence ID" value="KAJ6637989.1"/>
    <property type="molecule type" value="Genomic_DNA"/>
</dbReference>
<dbReference type="GO" id="GO:0004102">
    <property type="term" value="F:choline O-acetyltransferase activity"/>
    <property type="evidence" value="ECO:0007669"/>
    <property type="project" value="UniProtKB-EC"/>
</dbReference>
<sequence length="703" mass="78649">MTTVASSEGPSGGESALFSKLGGAFFGGPNSPQKVIANVRGILANRLTGAIPDTGWMLSIQKKWLSTAGATDEHGFPEDLPKVPVPPLEQTMTEYLRILEPVLTQQQHDKTKMIVKNFTSGLGPILQEYLQEKRDNEDNWAYNYWLDDMYMDVRIPLPINSNPGMVLPPRKFTTVHDVARFAAQVIDGIMKHKENIDSGKLEKERCASREKGQPLCMAQYYRLLGSCRRPGDPKDSQYLPEPRSDQHVIMYCVPVKASDRGQLTEDEIASQLLYLLSDAPCLPSKPAPVGLLTAEPRSLWARDRQVLLQEEQNRHIIELIEQALCLVCLDESLPTTFNANGFIGATAAGHVSGGRDESNMAHQMIHGGGSECNSANRWFDKTMQIIICNDGTWGLCYEHSTSEGIAVVLLLEQIIKNIDNMVPREDGVSLQHLPPPERLEWVISPEISKRLTEAALSFDKRIEDLDFYVYRYKNYGKNFIKSCQVSPDVYIQLALQLAYFKLYGHIVTTYESASTRRFLLGRVDCIRSASTEALEWAKAMCQGEGANVNLESDKEDEADGRKVKFNIYSRENLQELFRTAAARQTEIMVQNILGQGIDIHLLGLREACKDKGEPLHELFTDESYKISQCFLLSTSQVACSTDSFMGYGPVTPKGYGCSYNPYPEEIVFCVSAFYSAHHTSASRYAKSLQDALDAMKTLLCEET</sequence>
<dbReference type="AlphaFoldDB" id="A0A9Q0MVQ1"/>
<comment type="similarity">
    <text evidence="1 8">Belongs to the carnitine/choline acetyltransferase family.</text>
</comment>
<dbReference type="EC" id="2.3.1.6" evidence="5"/>
<evidence type="ECO:0000256" key="6">
    <source>
        <dbReference type="ARBA" id="ARBA00040495"/>
    </source>
</evidence>
<dbReference type="InterPro" id="IPR000542">
    <property type="entry name" value="Carn_acyl_trans"/>
</dbReference>
<comment type="caution">
    <text evidence="10">The sequence shown here is derived from an EMBL/GenBank/DDBJ whole genome shotgun (WGS) entry which is preliminary data.</text>
</comment>
<keyword evidence="2 8" id="KW-0808">Transferase</keyword>
<dbReference type="Gene3D" id="3.30.559.70">
    <property type="entry name" value="Choline/Carnitine o-acyltransferase, domain 2"/>
    <property type="match status" value="1"/>
</dbReference>
<dbReference type="GO" id="GO:0045202">
    <property type="term" value="C:synapse"/>
    <property type="evidence" value="ECO:0007669"/>
    <property type="project" value="GOC"/>
</dbReference>
<dbReference type="PANTHER" id="PTHR22589">
    <property type="entry name" value="CARNITINE O-ACYLTRANSFERASE"/>
    <property type="match status" value="1"/>
</dbReference>
<dbReference type="InterPro" id="IPR042231">
    <property type="entry name" value="Cho/carn_acyl_trans_2"/>
</dbReference>
<dbReference type="Gene3D" id="3.30.559.10">
    <property type="entry name" value="Chloramphenicol acetyltransferase-like domain"/>
    <property type="match status" value="1"/>
</dbReference>
<dbReference type="GO" id="GO:0007274">
    <property type="term" value="P:neuromuscular synaptic transmission"/>
    <property type="evidence" value="ECO:0007669"/>
    <property type="project" value="TreeGrafter"/>
</dbReference>
<dbReference type="InterPro" id="IPR039551">
    <property type="entry name" value="Cho/carn_acyl_trans"/>
</dbReference>
<dbReference type="OrthoDB" id="240216at2759"/>
<dbReference type="PROSITE" id="PS00440">
    <property type="entry name" value="ACYLTRANSF_C_2"/>
    <property type="match status" value="1"/>
</dbReference>
<reference evidence="10" key="1">
    <citation type="submission" date="2022-07" db="EMBL/GenBank/DDBJ databases">
        <authorList>
            <person name="Trinca V."/>
            <person name="Uliana J.V.C."/>
            <person name="Torres T.T."/>
            <person name="Ward R.J."/>
            <person name="Monesi N."/>
        </authorList>
    </citation>
    <scope>NUCLEOTIDE SEQUENCE</scope>
    <source>
        <strain evidence="10">HSMRA1968</strain>
        <tissue evidence="10">Whole embryos</tissue>
    </source>
</reference>
<keyword evidence="4 8" id="KW-0012">Acyltransferase</keyword>
<dbReference type="FunFam" id="3.30.559.10:FF:000001">
    <property type="entry name" value="Carnitine O-acetyltransferase"/>
    <property type="match status" value="1"/>
</dbReference>
<evidence type="ECO:0000256" key="8">
    <source>
        <dbReference type="RuleBase" id="RU003801"/>
    </source>
</evidence>
<dbReference type="Proteomes" id="UP001151699">
    <property type="component" value="Chromosome X"/>
</dbReference>
<keyword evidence="11" id="KW-1185">Reference proteome</keyword>
<evidence type="ECO:0000256" key="7">
    <source>
        <dbReference type="PIRSR" id="PIRSR600542-1"/>
    </source>
</evidence>
<evidence type="ECO:0000256" key="2">
    <source>
        <dbReference type="ARBA" id="ARBA00022679"/>
    </source>
</evidence>
<feature type="domain" description="Choline/carnitine acyltransferase" evidence="9">
    <location>
        <begin position="83"/>
        <end position="689"/>
    </location>
</feature>
<protein>
    <recommendedName>
        <fullName evidence="6">Choline O-acetyltransferase</fullName>
        <ecNumber evidence="5">2.3.1.6</ecNumber>
    </recommendedName>
</protein>
<dbReference type="Pfam" id="PF00755">
    <property type="entry name" value="Carn_acyltransf"/>
    <property type="match status" value="1"/>
</dbReference>
<feature type="active site" description="Proton acceptor" evidence="7">
    <location>
        <position position="399"/>
    </location>
</feature>
<gene>
    <name evidence="10" type="primary">ChAT</name>
    <name evidence="10" type="ORF">Bhyg_10721</name>
</gene>
<dbReference type="GO" id="GO:0008292">
    <property type="term" value="P:acetylcholine biosynthetic process"/>
    <property type="evidence" value="ECO:0007669"/>
    <property type="project" value="TreeGrafter"/>
</dbReference>
<name>A0A9Q0MVQ1_9DIPT</name>
<dbReference type="FunFam" id="3.30.559.70:FF:000011">
    <property type="entry name" value="Choline O-acetyltransferase"/>
    <property type="match status" value="1"/>
</dbReference>
<dbReference type="SUPFAM" id="SSF52777">
    <property type="entry name" value="CoA-dependent acyltransferases"/>
    <property type="match status" value="2"/>
</dbReference>
<evidence type="ECO:0000259" key="9">
    <source>
        <dbReference type="Pfam" id="PF00755"/>
    </source>
</evidence>
<accession>A0A9Q0MVQ1</accession>
<dbReference type="PROSITE" id="PS00439">
    <property type="entry name" value="ACYLTRANSF_C_1"/>
    <property type="match status" value="1"/>
</dbReference>
<dbReference type="GO" id="GO:0043005">
    <property type="term" value="C:neuron projection"/>
    <property type="evidence" value="ECO:0007669"/>
    <property type="project" value="TreeGrafter"/>
</dbReference>
<evidence type="ECO:0000313" key="11">
    <source>
        <dbReference type="Proteomes" id="UP001151699"/>
    </source>
</evidence>
<dbReference type="PANTHER" id="PTHR22589:SF14">
    <property type="entry name" value="CHOLINE O-ACETYLTRANSFERASE"/>
    <property type="match status" value="1"/>
</dbReference>
<keyword evidence="3" id="KW-0530">Neurotransmitter biosynthesis</keyword>
<evidence type="ECO:0000256" key="1">
    <source>
        <dbReference type="ARBA" id="ARBA00005232"/>
    </source>
</evidence>
<evidence type="ECO:0000256" key="3">
    <source>
        <dbReference type="ARBA" id="ARBA00022979"/>
    </source>
</evidence>
<dbReference type="GO" id="GO:0005737">
    <property type="term" value="C:cytoplasm"/>
    <property type="evidence" value="ECO:0007669"/>
    <property type="project" value="TreeGrafter"/>
</dbReference>
<proteinExistence type="inferred from homology"/>